<dbReference type="InterPro" id="IPR053151">
    <property type="entry name" value="RNase_H-like"/>
</dbReference>
<protein>
    <recommendedName>
        <fullName evidence="4">RNase H type-1 domain-containing protein</fullName>
    </recommendedName>
</protein>
<evidence type="ECO:0008006" key="4">
    <source>
        <dbReference type="Google" id="ProtNLM"/>
    </source>
</evidence>
<dbReference type="PANTHER" id="PTHR47723:SF19">
    <property type="entry name" value="POLYNUCLEOTIDYL TRANSFERASE, RIBONUCLEASE H-LIKE SUPERFAMILY PROTEIN"/>
    <property type="match status" value="1"/>
</dbReference>
<dbReference type="EMBL" id="JBBPBN010000013">
    <property type="protein sequence ID" value="KAK9026587.1"/>
    <property type="molecule type" value="Genomic_DNA"/>
</dbReference>
<keyword evidence="1" id="KW-0732">Signal</keyword>
<sequence>MFLLCLLLRSFKLSENLAKLANNRHIGRTENTVAVGLARIYRGAPVGTMLFQEPHLVVATALSKDLSGLAQYFYCLLERYIKQMEFLISWEYLAVKLALKPICIGYWSECLWPESFVSINEFIRCSKASTIQTSSHKRTVFSRWKPPNRGELKFNVDAVVRGDFGIVGIGGILRDHGGVQIMSFLKSIGLHDPISVEIIAILKAFRVFLESTWCRSHHLIVEPDSLLAIKWIVSQLGIQIKAFIDQCDGKVRFEVPRKQ</sequence>
<proteinExistence type="predicted"/>
<dbReference type="SUPFAM" id="SSF53098">
    <property type="entry name" value="Ribonuclease H-like"/>
    <property type="match status" value="1"/>
</dbReference>
<dbReference type="PANTHER" id="PTHR47723">
    <property type="entry name" value="OS05G0353850 PROTEIN"/>
    <property type="match status" value="1"/>
</dbReference>
<accession>A0ABR2SNS9</accession>
<keyword evidence="3" id="KW-1185">Reference proteome</keyword>
<reference evidence="2 3" key="1">
    <citation type="journal article" date="2024" name="G3 (Bethesda)">
        <title>Genome assembly of Hibiscus sabdariffa L. provides insights into metabolisms of medicinal natural products.</title>
        <authorList>
            <person name="Kim T."/>
        </authorList>
    </citation>
    <scope>NUCLEOTIDE SEQUENCE [LARGE SCALE GENOMIC DNA]</scope>
    <source>
        <strain evidence="2">TK-2024</strain>
        <tissue evidence="2">Old leaves</tissue>
    </source>
</reference>
<evidence type="ECO:0000256" key="1">
    <source>
        <dbReference type="SAM" id="SignalP"/>
    </source>
</evidence>
<evidence type="ECO:0000313" key="3">
    <source>
        <dbReference type="Proteomes" id="UP001396334"/>
    </source>
</evidence>
<comment type="caution">
    <text evidence="2">The sequence shown here is derived from an EMBL/GenBank/DDBJ whole genome shotgun (WGS) entry which is preliminary data.</text>
</comment>
<gene>
    <name evidence="2" type="ORF">V6N11_039422</name>
</gene>
<evidence type="ECO:0000313" key="2">
    <source>
        <dbReference type="EMBL" id="KAK9026587.1"/>
    </source>
</evidence>
<feature type="signal peptide" evidence="1">
    <location>
        <begin position="1"/>
        <end position="18"/>
    </location>
</feature>
<dbReference type="Proteomes" id="UP001396334">
    <property type="component" value="Unassembled WGS sequence"/>
</dbReference>
<feature type="chain" id="PRO_5046498892" description="RNase H type-1 domain-containing protein" evidence="1">
    <location>
        <begin position="19"/>
        <end position="259"/>
    </location>
</feature>
<organism evidence="2 3">
    <name type="scientific">Hibiscus sabdariffa</name>
    <name type="common">roselle</name>
    <dbReference type="NCBI Taxonomy" id="183260"/>
    <lineage>
        <taxon>Eukaryota</taxon>
        <taxon>Viridiplantae</taxon>
        <taxon>Streptophyta</taxon>
        <taxon>Embryophyta</taxon>
        <taxon>Tracheophyta</taxon>
        <taxon>Spermatophyta</taxon>
        <taxon>Magnoliopsida</taxon>
        <taxon>eudicotyledons</taxon>
        <taxon>Gunneridae</taxon>
        <taxon>Pentapetalae</taxon>
        <taxon>rosids</taxon>
        <taxon>malvids</taxon>
        <taxon>Malvales</taxon>
        <taxon>Malvaceae</taxon>
        <taxon>Malvoideae</taxon>
        <taxon>Hibiscus</taxon>
    </lineage>
</organism>
<dbReference type="InterPro" id="IPR036397">
    <property type="entry name" value="RNaseH_sf"/>
</dbReference>
<dbReference type="InterPro" id="IPR012337">
    <property type="entry name" value="RNaseH-like_sf"/>
</dbReference>
<name>A0ABR2SNS9_9ROSI</name>
<dbReference type="InterPro" id="IPR044730">
    <property type="entry name" value="RNase_H-like_dom_plant"/>
</dbReference>
<dbReference type="Gene3D" id="3.30.420.10">
    <property type="entry name" value="Ribonuclease H-like superfamily/Ribonuclease H"/>
    <property type="match status" value="1"/>
</dbReference>
<dbReference type="CDD" id="cd06222">
    <property type="entry name" value="RNase_H_like"/>
    <property type="match status" value="1"/>
</dbReference>